<evidence type="ECO:0000256" key="1">
    <source>
        <dbReference type="ARBA" id="ARBA00004606"/>
    </source>
</evidence>
<evidence type="ECO:0000256" key="6">
    <source>
        <dbReference type="ARBA" id="ARBA00022679"/>
    </source>
</evidence>
<evidence type="ECO:0000256" key="8">
    <source>
        <dbReference type="ARBA" id="ARBA00022741"/>
    </source>
</evidence>
<evidence type="ECO:0000256" key="4">
    <source>
        <dbReference type="ARBA" id="ARBA00012557"/>
    </source>
</evidence>
<keyword evidence="7" id="KW-0812">Transmembrane</keyword>
<keyword evidence="11" id="KW-0472">Membrane</keyword>
<evidence type="ECO:0000256" key="9">
    <source>
        <dbReference type="ARBA" id="ARBA00022968"/>
    </source>
</evidence>
<keyword evidence="5" id="KW-0328">Glycosyltransferase</keyword>
<reference evidence="14 15" key="1">
    <citation type="submission" date="2016-07" db="EMBL/GenBank/DDBJ databases">
        <title>Pervasive Adenine N6-methylation of Active Genes in Fungi.</title>
        <authorList>
            <consortium name="DOE Joint Genome Institute"/>
            <person name="Mondo S.J."/>
            <person name="Dannebaum R.O."/>
            <person name="Kuo R.C."/>
            <person name="Labutti K."/>
            <person name="Haridas S."/>
            <person name="Kuo A."/>
            <person name="Salamov A."/>
            <person name="Ahrendt S.R."/>
            <person name="Lipzen A."/>
            <person name="Sullivan W."/>
            <person name="Andreopoulos W.B."/>
            <person name="Clum A."/>
            <person name="Lindquist E."/>
            <person name="Daum C."/>
            <person name="Ramamoorthy G.K."/>
            <person name="Gryganskyi A."/>
            <person name="Culley D."/>
            <person name="Magnuson J.K."/>
            <person name="James T.Y."/>
            <person name="O'Malley M.A."/>
            <person name="Stajich J.E."/>
            <person name="Spatafora J.W."/>
            <person name="Visel A."/>
            <person name="Grigoriev I.V."/>
        </authorList>
    </citation>
    <scope>NUCLEOTIDE SEQUENCE [LARGE SCALE GENOMIC DNA]</scope>
    <source>
        <strain evidence="14 15">PL171</strain>
    </source>
</reference>
<dbReference type="PANTHER" id="PTHR23033">
    <property type="entry name" value="BETA1,3-GALACTOSYLTRANSFERASE"/>
    <property type="match status" value="1"/>
</dbReference>
<dbReference type="Gene3D" id="3.90.550.50">
    <property type="match status" value="1"/>
</dbReference>
<dbReference type="STRING" id="765915.A0A1Y2HXD4"/>
<evidence type="ECO:0000256" key="7">
    <source>
        <dbReference type="ARBA" id="ARBA00022692"/>
    </source>
</evidence>
<accession>A0A1Y2HXD4</accession>
<dbReference type="EC" id="2.4.1.122" evidence="4"/>
<dbReference type="GO" id="GO:0016263">
    <property type="term" value="F:glycoprotein-N-acetylgalactosamine 3-beta-galactosyltransferase activity"/>
    <property type="evidence" value="ECO:0007669"/>
    <property type="project" value="UniProtKB-EC"/>
</dbReference>
<keyword evidence="8" id="KW-0547">Nucleotide-binding</keyword>
<keyword evidence="10" id="KW-1133">Transmembrane helix</keyword>
<dbReference type="InterPro" id="IPR026050">
    <property type="entry name" value="C1GALT1/C1GALT1_chp1"/>
</dbReference>
<evidence type="ECO:0000256" key="3">
    <source>
        <dbReference type="ARBA" id="ARBA00006462"/>
    </source>
</evidence>
<dbReference type="AlphaFoldDB" id="A0A1Y2HXD4"/>
<keyword evidence="9" id="KW-0735">Signal-anchor</keyword>
<dbReference type="GO" id="GO:0000166">
    <property type="term" value="F:nucleotide binding"/>
    <property type="evidence" value="ECO:0007669"/>
    <property type="project" value="UniProtKB-KW"/>
</dbReference>
<evidence type="ECO:0000313" key="15">
    <source>
        <dbReference type="Proteomes" id="UP000193411"/>
    </source>
</evidence>
<evidence type="ECO:0000256" key="11">
    <source>
        <dbReference type="ARBA" id="ARBA00023136"/>
    </source>
</evidence>
<feature type="region of interest" description="Disordered" evidence="12">
    <location>
        <begin position="207"/>
        <end position="262"/>
    </location>
</feature>
<feature type="domain" description="Fringe-like glycosyltransferase" evidence="13">
    <location>
        <begin position="281"/>
        <end position="392"/>
    </location>
</feature>
<organism evidence="14 15">
    <name type="scientific">Catenaria anguillulae PL171</name>
    <dbReference type="NCBI Taxonomy" id="765915"/>
    <lineage>
        <taxon>Eukaryota</taxon>
        <taxon>Fungi</taxon>
        <taxon>Fungi incertae sedis</taxon>
        <taxon>Blastocladiomycota</taxon>
        <taxon>Blastocladiomycetes</taxon>
        <taxon>Blastocladiales</taxon>
        <taxon>Catenariaceae</taxon>
        <taxon>Catenaria</taxon>
    </lineage>
</organism>
<name>A0A1Y2HXD4_9FUNG</name>
<feature type="region of interest" description="Disordered" evidence="12">
    <location>
        <begin position="50"/>
        <end position="82"/>
    </location>
</feature>
<comment type="similarity">
    <text evidence="3">Belongs to the glycosyltransferase 31 family. Beta3-Gal-T subfamily.</text>
</comment>
<evidence type="ECO:0000313" key="14">
    <source>
        <dbReference type="EMBL" id="ORZ39169.1"/>
    </source>
</evidence>
<dbReference type="GO" id="GO:0016020">
    <property type="term" value="C:membrane"/>
    <property type="evidence" value="ECO:0007669"/>
    <property type="project" value="UniProtKB-SubCell"/>
</dbReference>
<keyword evidence="6" id="KW-0808">Transferase</keyword>
<dbReference type="Proteomes" id="UP000193411">
    <property type="component" value="Unassembled WGS sequence"/>
</dbReference>
<dbReference type="InterPro" id="IPR003378">
    <property type="entry name" value="Fringe-like_glycosylTrfase"/>
</dbReference>
<gene>
    <name evidence="14" type="ORF">BCR44DRAFT_94975</name>
</gene>
<evidence type="ECO:0000256" key="12">
    <source>
        <dbReference type="SAM" id="MobiDB-lite"/>
    </source>
</evidence>
<proteinExistence type="inferred from homology"/>
<comment type="subcellular location">
    <subcellularLocation>
        <location evidence="1">Membrane</location>
        <topology evidence="1">Single-pass type II membrane protein</topology>
    </subcellularLocation>
</comment>
<keyword evidence="15" id="KW-1185">Reference proteome</keyword>
<comment type="pathway">
    <text evidence="2">Protein modification; protein glycosylation.</text>
</comment>
<dbReference type="EMBL" id="MCFL01000006">
    <property type="protein sequence ID" value="ORZ39169.1"/>
    <property type="molecule type" value="Genomic_DNA"/>
</dbReference>
<dbReference type="Pfam" id="PF02434">
    <property type="entry name" value="Fringe"/>
    <property type="match status" value="1"/>
</dbReference>
<evidence type="ECO:0000256" key="5">
    <source>
        <dbReference type="ARBA" id="ARBA00022676"/>
    </source>
</evidence>
<comment type="caution">
    <text evidence="14">The sequence shown here is derived from an EMBL/GenBank/DDBJ whole genome shotgun (WGS) entry which is preliminary data.</text>
</comment>
<evidence type="ECO:0000256" key="2">
    <source>
        <dbReference type="ARBA" id="ARBA00004922"/>
    </source>
</evidence>
<sequence length="586" mass="64828">MAPHIRTKPTPFASRGARHGPMFSSRATARLAALLLVLVFVIGLLRSGDGGSQKPAEPQPEGAVSERRYPPPAVPRKLSEATEQPRVAAPVVTAVDPDPRWDRFAVAVRSFSESANSRIAFMHSAWLSGIKNVIVVGNKNMERIGNTNMTMVDLASDVAKVAMRVQEGDLAIEDESTNDDDLTSELDEALGDDPLSRYLREAEQIAREAQRKHKNGHKSANGKDEKQESAYYRLRKRSTIPAESSRDSLLNQETTDHPMPRPDHEFHLATVRTLHKRFPRADWYLLVEDNTHVFMENLHHALFSMDPSKPLYLGLPTMATGACQGLRKATVSLLRDLRYPSSASGIIISRGAVEQLVPIVDRCIIKYQGCTTGDQRLGVCMREANVTMTSDTTLSNDRFQTRGAELTSMSFSDDACVRPISISNMAPKSFALMSTLATTARISKQQFSTHQSGHDPWSNVSTSTHPWLYTPGTEKLVAQTSPHYAPITMGDLLKGVIAAGEDKATLAPILKDSARPGGTEYDLDRSIVSLDTCRTRCVKDRACRSWEFDIKGLTCRRFKGIPAPEERPLAFSGMLHNRYTCNTQLL</sequence>
<dbReference type="OrthoDB" id="414175at2759"/>
<evidence type="ECO:0000256" key="10">
    <source>
        <dbReference type="ARBA" id="ARBA00022989"/>
    </source>
</evidence>
<protein>
    <recommendedName>
        <fullName evidence="4">N-acetylgalactosaminide beta-1,3-galactosyltransferase</fullName>
        <ecNumber evidence="4">2.4.1.122</ecNumber>
    </recommendedName>
</protein>
<evidence type="ECO:0000259" key="13">
    <source>
        <dbReference type="Pfam" id="PF02434"/>
    </source>
</evidence>